<comment type="cofactor">
    <cofactor evidence="6">
        <name>[2Fe-2S] cluster</name>
        <dbReference type="ChEBI" id="CHEBI:190135"/>
    </cofactor>
</comment>
<dbReference type="Gene3D" id="3.40.30.10">
    <property type="entry name" value="Glutaredoxin"/>
    <property type="match status" value="1"/>
</dbReference>
<dbReference type="CDD" id="cd03064">
    <property type="entry name" value="TRX_Fd_NuoE"/>
    <property type="match status" value="1"/>
</dbReference>
<reference evidence="7 8" key="1">
    <citation type="submission" date="2021-03" db="EMBL/GenBank/DDBJ databases">
        <title>Genomic Encyclopedia of Type Strains, Phase IV (KMG-IV): sequencing the most valuable type-strain genomes for metagenomic binning, comparative biology and taxonomic classification.</title>
        <authorList>
            <person name="Goeker M."/>
        </authorList>
    </citation>
    <scope>NUCLEOTIDE SEQUENCE [LARGE SCALE GENOMIC DNA]</scope>
    <source>
        <strain evidence="7 8">DSM 24004</strain>
    </source>
</reference>
<dbReference type="PANTHER" id="PTHR43342">
    <property type="entry name" value="NADH-QUINONE OXIDOREDUCTASE, E SUBUNIT"/>
    <property type="match status" value="1"/>
</dbReference>
<accession>A0ABS4GF14</accession>
<keyword evidence="8" id="KW-1185">Reference proteome</keyword>
<dbReference type="InterPro" id="IPR036249">
    <property type="entry name" value="Thioredoxin-like_sf"/>
</dbReference>
<dbReference type="PROSITE" id="PS01099">
    <property type="entry name" value="COMPLEX1_24K"/>
    <property type="match status" value="1"/>
</dbReference>
<proteinExistence type="inferred from homology"/>
<name>A0ABS4GF14_9FIRM</name>
<dbReference type="EMBL" id="JAGGKS010000006">
    <property type="protein sequence ID" value="MBP1926287.1"/>
    <property type="molecule type" value="Genomic_DNA"/>
</dbReference>
<protein>
    <submittedName>
        <fullName evidence="7">NADH:ubiquinone oxidoreductase subunit E</fullName>
    </submittedName>
</protein>
<dbReference type="InterPro" id="IPR041921">
    <property type="entry name" value="NuoE_N"/>
</dbReference>
<evidence type="ECO:0000313" key="8">
    <source>
        <dbReference type="Proteomes" id="UP001519342"/>
    </source>
</evidence>
<keyword evidence="4" id="KW-0408">Iron</keyword>
<dbReference type="InterPro" id="IPR002023">
    <property type="entry name" value="NuoE-like"/>
</dbReference>
<dbReference type="PIRSF" id="PIRSF000216">
    <property type="entry name" value="NADH_DH_24kDa"/>
    <property type="match status" value="1"/>
</dbReference>
<evidence type="ECO:0000256" key="4">
    <source>
        <dbReference type="ARBA" id="ARBA00023004"/>
    </source>
</evidence>
<dbReference type="InterPro" id="IPR028431">
    <property type="entry name" value="NADP_DH_HndA-like"/>
</dbReference>
<keyword evidence="3" id="KW-0479">Metal-binding</keyword>
<dbReference type="Pfam" id="PF01257">
    <property type="entry name" value="2Fe-2S_thioredx"/>
    <property type="match status" value="1"/>
</dbReference>
<evidence type="ECO:0000256" key="2">
    <source>
        <dbReference type="ARBA" id="ARBA00022714"/>
    </source>
</evidence>
<evidence type="ECO:0000256" key="1">
    <source>
        <dbReference type="ARBA" id="ARBA00010643"/>
    </source>
</evidence>
<comment type="caution">
    <text evidence="7">The sequence shown here is derived from an EMBL/GenBank/DDBJ whole genome shotgun (WGS) entry which is preliminary data.</text>
</comment>
<sequence>MQNVLDLTAKKAEFKQLKTYMDSIKDSQGVLMQTLHKAQDIFGYLPIEVQKFISKEMDIPLAEVYGVATFYTQFSIEPKGKHKIGVCLGTACYVKGSQLVLDKLAKELNIKVGSTTEDNLFTLEATRCLGCCGLAPVMMIDDEVYGKVDPKNIPDIIAKYKE</sequence>
<gene>
    <name evidence="7" type="ORF">J2Z76_002152</name>
</gene>
<dbReference type="Gene3D" id="1.10.10.1590">
    <property type="entry name" value="NADH-quinone oxidoreductase subunit E"/>
    <property type="match status" value="1"/>
</dbReference>
<keyword evidence="5" id="KW-0411">Iron-sulfur</keyword>
<dbReference type="SUPFAM" id="SSF52833">
    <property type="entry name" value="Thioredoxin-like"/>
    <property type="match status" value="1"/>
</dbReference>
<dbReference type="InterPro" id="IPR042128">
    <property type="entry name" value="NuoE_dom"/>
</dbReference>
<dbReference type="PANTHER" id="PTHR43342:SF2">
    <property type="entry name" value="POTENTIAL NAD-REDUCING HYDROGENASE SUBUNIT"/>
    <property type="match status" value="1"/>
</dbReference>
<organism evidence="7 8">
    <name type="scientific">Sedimentibacter acidaminivorans</name>
    <dbReference type="NCBI Taxonomy" id="913099"/>
    <lineage>
        <taxon>Bacteria</taxon>
        <taxon>Bacillati</taxon>
        <taxon>Bacillota</taxon>
        <taxon>Tissierellia</taxon>
        <taxon>Sedimentibacter</taxon>
    </lineage>
</organism>
<dbReference type="RefSeq" id="WP_209512024.1">
    <property type="nucleotide sequence ID" value="NZ_JAGGKS010000006.1"/>
</dbReference>
<comment type="similarity">
    <text evidence="1">Belongs to the complex I 24 kDa subunit family.</text>
</comment>
<dbReference type="NCBIfam" id="NF005722">
    <property type="entry name" value="PRK07539.1-2"/>
    <property type="match status" value="1"/>
</dbReference>
<keyword evidence="2" id="KW-0001">2Fe-2S</keyword>
<evidence type="ECO:0000256" key="6">
    <source>
        <dbReference type="ARBA" id="ARBA00034078"/>
    </source>
</evidence>
<evidence type="ECO:0000256" key="5">
    <source>
        <dbReference type="ARBA" id="ARBA00023014"/>
    </source>
</evidence>
<evidence type="ECO:0000256" key="3">
    <source>
        <dbReference type="ARBA" id="ARBA00022723"/>
    </source>
</evidence>
<evidence type="ECO:0000313" key="7">
    <source>
        <dbReference type="EMBL" id="MBP1926287.1"/>
    </source>
</evidence>
<dbReference type="Proteomes" id="UP001519342">
    <property type="component" value="Unassembled WGS sequence"/>
</dbReference>